<organism evidence="2 3">
    <name type="scientific">Parnassius mnemosyne</name>
    <name type="common">clouded apollo</name>
    <dbReference type="NCBI Taxonomy" id="213953"/>
    <lineage>
        <taxon>Eukaryota</taxon>
        <taxon>Metazoa</taxon>
        <taxon>Ecdysozoa</taxon>
        <taxon>Arthropoda</taxon>
        <taxon>Hexapoda</taxon>
        <taxon>Insecta</taxon>
        <taxon>Pterygota</taxon>
        <taxon>Neoptera</taxon>
        <taxon>Endopterygota</taxon>
        <taxon>Lepidoptera</taxon>
        <taxon>Glossata</taxon>
        <taxon>Ditrysia</taxon>
        <taxon>Papilionoidea</taxon>
        <taxon>Papilionidae</taxon>
        <taxon>Parnassiinae</taxon>
        <taxon>Parnassini</taxon>
        <taxon>Parnassius</taxon>
        <taxon>Driopa</taxon>
    </lineage>
</organism>
<evidence type="ECO:0000256" key="1">
    <source>
        <dbReference type="SAM" id="MobiDB-lite"/>
    </source>
</evidence>
<accession>A0AAV1KZU8</accession>
<evidence type="ECO:0000313" key="3">
    <source>
        <dbReference type="Proteomes" id="UP001314205"/>
    </source>
</evidence>
<comment type="caution">
    <text evidence="2">The sequence shown here is derived from an EMBL/GenBank/DDBJ whole genome shotgun (WGS) entry which is preliminary data.</text>
</comment>
<reference evidence="2 3" key="1">
    <citation type="submission" date="2023-11" db="EMBL/GenBank/DDBJ databases">
        <authorList>
            <person name="Hedman E."/>
            <person name="Englund M."/>
            <person name="Stromberg M."/>
            <person name="Nyberg Akerstrom W."/>
            <person name="Nylinder S."/>
            <person name="Jareborg N."/>
            <person name="Kallberg Y."/>
            <person name="Kronander E."/>
        </authorList>
    </citation>
    <scope>NUCLEOTIDE SEQUENCE [LARGE SCALE GENOMIC DNA]</scope>
</reference>
<gene>
    <name evidence="2" type="ORF">PARMNEM_LOCUS8897</name>
</gene>
<keyword evidence="3" id="KW-1185">Reference proteome</keyword>
<name>A0AAV1KZU8_9NEOP</name>
<dbReference type="Proteomes" id="UP001314205">
    <property type="component" value="Unassembled WGS sequence"/>
</dbReference>
<dbReference type="EMBL" id="CAVLGL010000082">
    <property type="protein sequence ID" value="CAK1588239.1"/>
    <property type="molecule type" value="Genomic_DNA"/>
</dbReference>
<dbReference type="AlphaFoldDB" id="A0AAV1KZU8"/>
<evidence type="ECO:0000313" key="2">
    <source>
        <dbReference type="EMBL" id="CAK1588239.1"/>
    </source>
</evidence>
<feature type="region of interest" description="Disordered" evidence="1">
    <location>
        <begin position="277"/>
        <end position="302"/>
    </location>
</feature>
<protein>
    <submittedName>
        <fullName evidence="2">Uncharacterized protein</fullName>
    </submittedName>
</protein>
<proteinExistence type="predicted"/>
<sequence>MPFKKVMKGIPLPNLPVEGILENDREALTSYQQECVTRLGMTIQMEQEAYLTTHPEIQAMLTSFIAKMIHTAKRKDILKEAAEHFTRPYDVLDKEIRDKLRLPADGSFKQKYKAKFEDKKLELMKDFDEICSKHNYPKAMNIFASNSSSTSNTLSSSFVSIVTSDTTLPTPEPVPTPEPTLSENMLTLVYNTVDKAVFQHVDDDALRYDTAYVELSKAVETAMEIPVVEIKEDIAELFYNAYRLFEIDIMAKERIAAERAWDKRMRKKLKRTLRRMNNFKGYETPPTPKSEPSSHESYKIPPPRPCDCHPQFKYNRYPKDRFGIYLPRETQYCDKNVTVTPAISTESLSEETADDKVDLKSIISKKSAASSKSAVSKKCVFTVENKI</sequence>